<reference evidence="2" key="1">
    <citation type="submission" date="2020-04" db="EMBL/GenBank/DDBJ databases">
        <authorList>
            <person name="Zhang T."/>
        </authorList>
    </citation>
    <scope>NUCLEOTIDE SEQUENCE</scope>
    <source>
        <strain evidence="2">HKST-UBA13</strain>
    </source>
</reference>
<evidence type="ECO:0000313" key="2">
    <source>
        <dbReference type="EMBL" id="MCA9381659.1"/>
    </source>
</evidence>
<keyword evidence="1" id="KW-0732">Signal</keyword>
<protein>
    <recommendedName>
        <fullName evidence="4">DUF5667 domain-containing protein</fullName>
    </recommendedName>
</protein>
<reference evidence="2" key="2">
    <citation type="journal article" date="2021" name="Microbiome">
        <title>Successional dynamics and alternative stable states in a saline activated sludge microbial community over 9 years.</title>
        <authorList>
            <person name="Wang Y."/>
            <person name="Ye J."/>
            <person name="Ju F."/>
            <person name="Liu L."/>
            <person name="Boyd J.A."/>
            <person name="Deng Y."/>
            <person name="Parks D.H."/>
            <person name="Jiang X."/>
            <person name="Yin X."/>
            <person name="Woodcroft B.J."/>
            <person name="Tyson G.W."/>
            <person name="Hugenholtz P."/>
            <person name="Polz M.F."/>
            <person name="Zhang T."/>
        </authorList>
    </citation>
    <scope>NUCLEOTIDE SEQUENCE</scope>
    <source>
        <strain evidence="2">HKST-UBA13</strain>
    </source>
</reference>
<evidence type="ECO:0008006" key="4">
    <source>
        <dbReference type="Google" id="ProtNLM"/>
    </source>
</evidence>
<sequence>MKKILTTFFLIISTFLLIVPTAAQATRTLEERDPNSSGEQVQQSRCQRVTERIDVLAQKYNQHKERYAIRYRAIYNRISNLITTLEEDGYDTTVLQQDLSELDSLVVNFSSGTEDLVTEVAALKQYACDGDRDGFSSSKQKIQSQIENLRTIASDIKELVTVQIKSDLQSLQN</sequence>
<accession>A0A955RHG5</accession>
<organism evidence="2 3">
    <name type="scientific">Candidatus Dojkabacteria bacterium</name>
    <dbReference type="NCBI Taxonomy" id="2099670"/>
    <lineage>
        <taxon>Bacteria</taxon>
        <taxon>Candidatus Dojkabacteria</taxon>
    </lineage>
</organism>
<dbReference type="Proteomes" id="UP000775877">
    <property type="component" value="Unassembled WGS sequence"/>
</dbReference>
<evidence type="ECO:0000256" key="1">
    <source>
        <dbReference type="SAM" id="SignalP"/>
    </source>
</evidence>
<feature type="chain" id="PRO_5036819680" description="DUF5667 domain-containing protein" evidence="1">
    <location>
        <begin position="26"/>
        <end position="173"/>
    </location>
</feature>
<proteinExistence type="predicted"/>
<dbReference type="EMBL" id="JAGQLJ010000153">
    <property type="protein sequence ID" value="MCA9381659.1"/>
    <property type="molecule type" value="Genomic_DNA"/>
</dbReference>
<name>A0A955RHG5_9BACT</name>
<comment type="caution">
    <text evidence="2">The sequence shown here is derived from an EMBL/GenBank/DDBJ whole genome shotgun (WGS) entry which is preliminary data.</text>
</comment>
<dbReference type="AlphaFoldDB" id="A0A955RHG5"/>
<feature type="signal peptide" evidence="1">
    <location>
        <begin position="1"/>
        <end position="25"/>
    </location>
</feature>
<gene>
    <name evidence="2" type="ORF">KC678_05315</name>
</gene>
<evidence type="ECO:0000313" key="3">
    <source>
        <dbReference type="Proteomes" id="UP000775877"/>
    </source>
</evidence>